<dbReference type="Proteomes" id="UP000321947">
    <property type="component" value="Unassembled WGS sequence"/>
</dbReference>
<dbReference type="InterPro" id="IPR001077">
    <property type="entry name" value="COMT_C"/>
</dbReference>
<name>A0A5A7SNW9_CUCMM</name>
<evidence type="ECO:0000256" key="2">
    <source>
        <dbReference type="ARBA" id="ARBA00022679"/>
    </source>
</evidence>
<dbReference type="OrthoDB" id="2410195at2759"/>
<dbReference type="Pfam" id="PF00891">
    <property type="entry name" value="Methyltransf_2"/>
    <property type="match status" value="1"/>
</dbReference>
<keyword evidence="2 8" id="KW-0808">Transferase</keyword>
<dbReference type="Gene3D" id="3.40.50.150">
    <property type="entry name" value="Vaccinia Virus protein VP39"/>
    <property type="match status" value="1"/>
</dbReference>
<keyword evidence="3" id="KW-0949">S-adenosyl-L-methionine</keyword>
<dbReference type="PANTHER" id="PTHR11746">
    <property type="entry name" value="O-METHYLTRANSFERASE"/>
    <property type="match status" value="1"/>
</dbReference>
<dbReference type="EMBL" id="SSTE01021801">
    <property type="protein sequence ID" value="KAA0032288.1"/>
    <property type="molecule type" value="Genomic_DNA"/>
</dbReference>
<dbReference type="GO" id="GO:0032259">
    <property type="term" value="P:methylation"/>
    <property type="evidence" value="ECO:0007669"/>
    <property type="project" value="UniProtKB-KW"/>
</dbReference>
<feature type="domain" description="O-methyltransferase C-terminal" evidence="6">
    <location>
        <begin position="72"/>
        <end position="143"/>
    </location>
</feature>
<organism evidence="7 9">
    <name type="scientific">Cucumis melo var. makuwa</name>
    <name type="common">Oriental melon</name>
    <dbReference type="NCBI Taxonomy" id="1194695"/>
    <lineage>
        <taxon>Eukaryota</taxon>
        <taxon>Viridiplantae</taxon>
        <taxon>Streptophyta</taxon>
        <taxon>Embryophyta</taxon>
        <taxon>Tracheophyta</taxon>
        <taxon>Spermatophyta</taxon>
        <taxon>Magnoliopsida</taxon>
        <taxon>eudicotyledons</taxon>
        <taxon>Gunneridae</taxon>
        <taxon>Pentapetalae</taxon>
        <taxon>rosids</taxon>
        <taxon>fabids</taxon>
        <taxon>Cucurbitales</taxon>
        <taxon>Cucurbitaceae</taxon>
        <taxon>Benincaseae</taxon>
        <taxon>Cucumis</taxon>
    </lineage>
</organism>
<evidence type="ECO:0000256" key="3">
    <source>
        <dbReference type="ARBA" id="ARBA00022691"/>
    </source>
</evidence>
<evidence type="ECO:0000313" key="7">
    <source>
        <dbReference type="EMBL" id="KAA0032288.1"/>
    </source>
</evidence>
<keyword evidence="5" id="KW-0472">Membrane</keyword>
<evidence type="ECO:0000313" key="9">
    <source>
        <dbReference type="Proteomes" id="UP000321393"/>
    </source>
</evidence>
<comment type="caution">
    <text evidence="7">The sequence shown here is derived from an EMBL/GenBank/DDBJ whole genome shotgun (WGS) entry which is preliminary data.</text>
</comment>
<dbReference type="EMBL" id="SSTD01009885">
    <property type="protein sequence ID" value="TYK13511.1"/>
    <property type="molecule type" value="Genomic_DNA"/>
</dbReference>
<dbReference type="AlphaFoldDB" id="A0A5A7SNW9"/>
<accession>A0A5A7SNW9</accession>
<feature type="region of interest" description="Disordered" evidence="4">
    <location>
        <begin position="29"/>
        <end position="50"/>
    </location>
</feature>
<sequence>MTSRIWGFPDAAQCGIGKTVYSVIYRTESREEKREEEREKERSKPTERNRSAVVLSPSLAAVPPLSATLESIKILKKCKEAIPSRGEGGKVIIKEMVLEKELEQMKKSSVETQLCCDVLMMTTFSGRERNEKEWNTLFLALGFGHYTIIPTLGLRSLIVVSPN</sequence>
<evidence type="ECO:0000313" key="8">
    <source>
        <dbReference type="EMBL" id="TYK13511.1"/>
    </source>
</evidence>
<evidence type="ECO:0000259" key="6">
    <source>
        <dbReference type="Pfam" id="PF00891"/>
    </source>
</evidence>
<keyword evidence="5" id="KW-1133">Transmembrane helix</keyword>
<dbReference type="GO" id="GO:0008171">
    <property type="term" value="F:O-methyltransferase activity"/>
    <property type="evidence" value="ECO:0007669"/>
    <property type="project" value="InterPro"/>
</dbReference>
<dbReference type="InterPro" id="IPR016461">
    <property type="entry name" value="COMT-like"/>
</dbReference>
<dbReference type="Proteomes" id="UP000321393">
    <property type="component" value="Unassembled WGS sequence"/>
</dbReference>
<evidence type="ECO:0000256" key="4">
    <source>
        <dbReference type="SAM" id="MobiDB-lite"/>
    </source>
</evidence>
<feature type="transmembrane region" description="Helical" evidence="5">
    <location>
        <begin position="137"/>
        <end position="158"/>
    </location>
</feature>
<dbReference type="STRING" id="1194695.A0A5A7SNW9"/>
<evidence type="ECO:0000313" key="10">
    <source>
        <dbReference type="Proteomes" id="UP000321947"/>
    </source>
</evidence>
<evidence type="ECO:0000256" key="5">
    <source>
        <dbReference type="SAM" id="Phobius"/>
    </source>
</evidence>
<protein>
    <submittedName>
        <fullName evidence="7">Trans-resveratrol di-O-methyltransferase-like</fullName>
    </submittedName>
</protein>
<dbReference type="PROSITE" id="PS51683">
    <property type="entry name" value="SAM_OMT_II"/>
    <property type="match status" value="1"/>
</dbReference>
<dbReference type="SUPFAM" id="SSF53335">
    <property type="entry name" value="S-adenosyl-L-methionine-dependent methyltransferases"/>
    <property type="match status" value="1"/>
</dbReference>
<dbReference type="InterPro" id="IPR029063">
    <property type="entry name" value="SAM-dependent_MTases_sf"/>
</dbReference>
<keyword evidence="1 8" id="KW-0489">Methyltransferase</keyword>
<keyword evidence="5" id="KW-0812">Transmembrane</keyword>
<proteinExistence type="predicted"/>
<evidence type="ECO:0000256" key="1">
    <source>
        <dbReference type="ARBA" id="ARBA00022603"/>
    </source>
</evidence>
<reference evidence="9 10" key="1">
    <citation type="submission" date="2019-08" db="EMBL/GenBank/DDBJ databases">
        <title>Draft genome sequences of two oriental melons (Cucumis melo L. var makuwa).</title>
        <authorList>
            <person name="Kwon S.-Y."/>
        </authorList>
    </citation>
    <scope>NUCLEOTIDE SEQUENCE [LARGE SCALE GENOMIC DNA]</scope>
    <source>
        <strain evidence="10">cv. Chang Bougi</strain>
        <strain evidence="9">cv. SW 3</strain>
        <tissue evidence="7">Leaf</tissue>
    </source>
</reference>
<gene>
    <name evidence="8" type="ORF">E5676_scaffold745G00070</name>
    <name evidence="7" type="ORF">E6C27_scaffold219G001310</name>
</gene>